<dbReference type="EMBL" id="ML994636">
    <property type="protein sequence ID" value="KAF2184865.1"/>
    <property type="molecule type" value="Genomic_DNA"/>
</dbReference>
<dbReference type="SUPFAM" id="SSF51735">
    <property type="entry name" value="NAD(P)-binding Rossmann-fold domains"/>
    <property type="match status" value="1"/>
</dbReference>
<evidence type="ECO:0000313" key="2">
    <source>
        <dbReference type="Proteomes" id="UP000800200"/>
    </source>
</evidence>
<dbReference type="GO" id="GO:0016616">
    <property type="term" value="F:oxidoreductase activity, acting on the CH-OH group of donors, NAD or NADP as acceptor"/>
    <property type="evidence" value="ECO:0007669"/>
    <property type="project" value="TreeGrafter"/>
</dbReference>
<protein>
    <recommendedName>
        <fullName evidence="3">NAD(P)-binding protein</fullName>
    </recommendedName>
</protein>
<sequence length="221" mass="24062">MTATIQQATISILRNPGPTKDKVISDALRNVHILPANLTDADSLTAAAKSTADLTGGVVDHLIVNGAYLAEQSMSFKPGDFVGKEQLLRDELRMSIDTNVTSVVYAINAFLPAEGVAYSISKAVVNVLVAKYAIQFKDDGIIFLALTPGIVYTKTEDFNTAPQEVRAIYDFMGAKLHKYEPSYKGPLTPKESVKMQLKVLDGLTIENSDDMLSHNGNKRWA</sequence>
<organism evidence="1 2">
    <name type="scientific">Zopfia rhizophila CBS 207.26</name>
    <dbReference type="NCBI Taxonomy" id="1314779"/>
    <lineage>
        <taxon>Eukaryota</taxon>
        <taxon>Fungi</taxon>
        <taxon>Dikarya</taxon>
        <taxon>Ascomycota</taxon>
        <taxon>Pezizomycotina</taxon>
        <taxon>Dothideomycetes</taxon>
        <taxon>Dothideomycetes incertae sedis</taxon>
        <taxon>Zopfiaceae</taxon>
        <taxon>Zopfia</taxon>
    </lineage>
</organism>
<proteinExistence type="predicted"/>
<accession>A0A6A6E1I8</accession>
<dbReference type="AlphaFoldDB" id="A0A6A6E1I8"/>
<gene>
    <name evidence="1" type="ORF">K469DRAFT_727066</name>
</gene>
<dbReference type="OrthoDB" id="7289984at2759"/>
<dbReference type="InterPro" id="IPR036291">
    <property type="entry name" value="NAD(P)-bd_dom_sf"/>
</dbReference>
<evidence type="ECO:0008006" key="3">
    <source>
        <dbReference type="Google" id="ProtNLM"/>
    </source>
</evidence>
<keyword evidence="2" id="KW-1185">Reference proteome</keyword>
<name>A0A6A6E1I8_9PEZI</name>
<dbReference type="InterPro" id="IPR052184">
    <property type="entry name" value="SDR_enzymes"/>
</dbReference>
<reference evidence="1" key="1">
    <citation type="journal article" date="2020" name="Stud. Mycol.">
        <title>101 Dothideomycetes genomes: a test case for predicting lifestyles and emergence of pathogens.</title>
        <authorList>
            <person name="Haridas S."/>
            <person name="Albert R."/>
            <person name="Binder M."/>
            <person name="Bloem J."/>
            <person name="Labutti K."/>
            <person name="Salamov A."/>
            <person name="Andreopoulos B."/>
            <person name="Baker S."/>
            <person name="Barry K."/>
            <person name="Bills G."/>
            <person name="Bluhm B."/>
            <person name="Cannon C."/>
            <person name="Castanera R."/>
            <person name="Culley D."/>
            <person name="Daum C."/>
            <person name="Ezra D."/>
            <person name="Gonzalez J."/>
            <person name="Henrissat B."/>
            <person name="Kuo A."/>
            <person name="Liang C."/>
            <person name="Lipzen A."/>
            <person name="Lutzoni F."/>
            <person name="Magnuson J."/>
            <person name="Mondo S."/>
            <person name="Nolan M."/>
            <person name="Ohm R."/>
            <person name="Pangilinan J."/>
            <person name="Park H.-J."/>
            <person name="Ramirez L."/>
            <person name="Alfaro M."/>
            <person name="Sun H."/>
            <person name="Tritt A."/>
            <person name="Yoshinaga Y."/>
            <person name="Zwiers L.-H."/>
            <person name="Turgeon B."/>
            <person name="Goodwin S."/>
            <person name="Spatafora J."/>
            <person name="Crous P."/>
            <person name="Grigoriev I."/>
        </authorList>
    </citation>
    <scope>NUCLEOTIDE SEQUENCE</scope>
    <source>
        <strain evidence="1">CBS 207.26</strain>
    </source>
</reference>
<dbReference type="Gene3D" id="3.40.50.720">
    <property type="entry name" value="NAD(P)-binding Rossmann-like Domain"/>
    <property type="match status" value="2"/>
</dbReference>
<evidence type="ECO:0000313" key="1">
    <source>
        <dbReference type="EMBL" id="KAF2184865.1"/>
    </source>
</evidence>
<dbReference type="PANTHER" id="PTHR45458:SF3">
    <property type="entry name" value="CHAIN DEHYDROGENASE (ATSC), PUTATIVE-RELATED"/>
    <property type="match status" value="1"/>
</dbReference>
<dbReference type="PANTHER" id="PTHR45458">
    <property type="entry name" value="SHORT-CHAIN DEHYDROGENASE/REDUCTASE SDR"/>
    <property type="match status" value="1"/>
</dbReference>
<dbReference type="Proteomes" id="UP000800200">
    <property type="component" value="Unassembled WGS sequence"/>
</dbReference>